<dbReference type="Gene3D" id="3.10.129.10">
    <property type="entry name" value="Hotdog Thioesterase"/>
    <property type="match status" value="1"/>
</dbReference>
<dbReference type="PANTHER" id="PTHR31793:SF27">
    <property type="entry name" value="NOVEL THIOESTERASE SUPERFAMILY DOMAIN AND SAPOSIN A-TYPE DOMAIN CONTAINING PROTEIN (0610012H03RIK)"/>
    <property type="match status" value="1"/>
</dbReference>
<comment type="caution">
    <text evidence="3">The sequence shown here is derived from an EMBL/GenBank/DDBJ whole genome shotgun (WGS) entry which is preliminary data.</text>
</comment>
<name>A0ABU1UUB6_9GAMM</name>
<organism evidence="3 4">
    <name type="scientific">Cellvibrio fibrivorans</name>
    <dbReference type="NCBI Taxonomy" id="126350"/>
    <lineage>
        <taxon>Bacteria</taxon>
        <taxon>Pseudomonadati</taxon>
        <taxon>Pseudomonadota</taxon>
        <taxon>Gammaproteobacteria</taxon>
        <taxon>Cellvibrionales</taxon>
        <taxon>Cellvibrionaceae</taxon>
        <taxon>Cellvibrio</taxon>
    </lineage>
</organism>
<dbReference type="GO" id="GO:0016787">
    <property type="term" value="F:hydrolase activity"/>
    <property type="evidence" value="ECO:0007669"/>
    <property type="project" value="UniProtKB-KW"/>
</dbReference>
<dbReference type="PANTHER" id="PTHR31793">
    <property type="entry name" value="4-HYDROXYBENZOYL-COA THIOESTERASE FAMILY MEMBER"/>
    <property type="match status" value="1"/>
</dbReference>
<dbReference type="EMBL" id="JAVDVX010000001">
    <property type="protein sequence ID" value="MDR7088788.1"/>
    <property type="molecule type" value="Genomic_DNA"/>
</dbReference>
<protein>
    <submittedName>
        <fullName evidence="3">Acyl-CoA thioester hydrolase</fullName>
        <ecNumber evidence="3">3.1.2.-</ecNumber>
    </submittedName>
</protein>
<reference evidence="3 4" key="1">
    <citation type="submission" date="2023-07" db="EMBL/GenBank/DDBJ databases">
        <title>Sorghum-associated microbial communities from plants grown in Nebraska, USA.</title>
        <authorList>
            <person name="Schachtman D."/>
        </authorList>
    </citation>
    <scope>NUCLEOTIDE SEQUENCE [LARGE SCALE GENOMIC DNA]</scope>
    <source>
        <strain evidence="3 4">BE190</strain>
    </source>
</reference>
<dbReference type="EC" id="3.1.2.-" evidence="3"/>
<sequence>MHTTTTDILVPFHDVDSMHVAWHGHYVKYLEVARCEFLESFSYGYQAMQASGYSWPIIDMRIKYIKPLHFGQRVRVQCTLREWEYRLKIDYLISDLATGERLTKGYTIQAAIDMAKNEMCFESPAILLQLLTKKCGPLPG</sequence>
<dbReference type="InterPro" id="IPR029069">
    <property type="entry name" value="HotDog_dom_sf"/>
</dbReference>
<evidence type="ECO:0000256" key="1">
    <source>
        <dbReference type="ARBA" id="ARBA00005953"/>
    </source>
</evidence>
<dbReference type="CDD" id="cd00586">
    <property type="entry name" value="4HBT"/>
    <property type="match status" value="1"/>
</dbReference>
<dbReference type="Pfam" id="PF13279">
    <property type="entry name" value="4HBT_2"/>
    <property type="match status" value="1"/>
</dbReference>
<comment type="similarity">
    <text evidence="1">Belongs to the 4-hydroxybenzoyl-CoA thioesterase family.</text>
</comment>
<gene>
    <name evidence="3" type="ORF">J2X05_000791</name>
</gene>
<accession>A0ABU1UUB6</accession>
<proteinExistence type="inferred from homology"/>
<dbReference type="SUPFAM" id="SSF54637">
    <property type="entry name" value="Thioesterase/thiol ester dehydrase-isomerase"/>
    <property type="match status" value="1"/>
</dbReference>
<dbReference type="InterPro" id="IPR050563">
    <property type="entry name" value="4-hydroxybenzoyl-CoA_TE"/>
</dbReference>
<evidence type="ECO:0000256" key="2">
    <source>
        <dbReference type="ARBA" id="ARBA00022801"/>
    </source>
</evidence>
<dbReference type="Proteomes" id="UP001253595">
    <property type="component" value="Unassembled WGS sequence"/>
</dbReference>
<keyword evidence="2 3" id="KW-0378">Hydrolase</keyword>
<evidence type="ECO:0000313" key="3">
    <source>
        <dbReference type="EMBL" id="MDR7088788.1"/>
    </source>
</evidence>
<keyword evidence="4" id="KW-1185">Reference proteome</keyword>
<dbReference type="RefSeq" id="WP_310068879.1">
    <property type="nucleotide sequence ID" value="NZ_JAVDVX010000001.1"/>
</dbReference>
<evidence type="ECO:0000313" key="4">
    <source>
        <dbReference type="Proteomes" id="UP001253595"/>
    </source>
</evidence>